<comment type="caution">
    <text evidence="2">The sequence shown here is derived from an EMBL/GenBank/DDBJ whole genome shotgun (WGS) entry which is preliminary data.</text>
</comment>
<dbReference type="PANTHER" id="PTHR10887:SF495">
    <property type="entry name" value="HELICASE SENATAXIN ISOFORM X1-RELATED"/>
    <property type="match status" value="1"/>
</dbReference>
<dbReference type="Pfam" id="PF00069">
    <property type="entry name" value="Pkinase"/>
    <property type="match status" value="1"/>
</dbReference>
<dbReference type="InterPro" id="IPR000719">
    <property type="entry name" value="Prot_kinase_dom"/>
</dbReference>
<dbReference type="SUPFAM" id="SSF56112">
    <property type="entry name" value="Protein kinase-like (PK-like)"/>
    <property type="match status" value="1"/>
</dbReference>
<dbReference type="Pfam" id="PF13087">
    <property type="entry name" value="AAA_12"/>
    <property type="match status" value="1"/>
</dbReference>
<proteinExistence type="predicted"/>
<feature type="domain" description="Protein kinase" evidence="1">
    <location>
        <begin position="8"/>
        <end position="260"/>
    </location>
</feature>
<protein>
    <recommendedName>
        <fullName evidence="1">Protein kinase domain-containing protein</fullName>
    </recommendedName>
</protein>
<evidence type="ECO:0000259" key="1">
    <source>
        <dbReference type="PROSITE" id="PS50011"/>
    </source>
</evidence>
<dbReference type="PROSITE" id="PS50011">
    <property type="entry name" value="PROTEIN_KINASE_DOM"/>
    <property type="match status" value="1"/>
</dbReference>
<dbReference type="SUPFAM" id="SSF52540">
    <property type="entry name" value="P-loop containing nucleoside triphosphate hydrolases"/>
    <property type="match status" value="1"/>
</dbReference>
<organism evidence="2 3">
    <name type="scientific">Paraclostridium tenue</name>
    <dbReference type="NCBI Taxonomy" id="1737"/>
    <lineage>
        <taxon>Bacteria</taxon>
        <taxon>Bacillati</taxon>
        <taxon>Bacillota</taxon>
        <taxon>Clostridia</taxon>
        <taxon>Peptostreptococcales</taxon>
        <taxon>Peptostreptococcaceae</taxon>
        <taxon>Paraclostridium</taxon>
    </lineage>
</organism>
<dbReference type="InterPro" id="IPR011009">
    <property type="entry name" value="Kinase-like_dom_sf"/>
</dbReference>
<dbReference type="CDD" id="cd14014">
    <property type="entry name" value="STKc_PknB_like"/>
    <property type="match status" value="1"/>
</dbReference>
<dbReference type="InterPro" id="IPR027417">
    <property type="entry name" value="P-loop_NTPase"/>
</dbReference>
<dbReference type="SMART" id="SM00487">
    <property type="entry name" value="DEXDc"/>
    <property type="match status" value="1"/>
</dbReference>
<reference evidence="3" key="1">
    <citation type="journal article" date="2019" name="Int. J. Syst. Evol. Microbiol.">
        <title>The Global Catalogue of Microorganisms (GCM) 10K type strain sequencing project: providing services to taxonomists for standard genome sequencing and annotation.</title>
        <authorList>
            <consortium name="The Broad Institute Genomics Platform"/>
            <consortium name="The Broad Institute Genome Sequencing Center for Infectious Disease"/>
            <person name="Wu L."/>
            <person name="Ma J."/>
        </authorList>
    </citation>
    <scope>NUCLEOTIDE SEQUENCE [LARGE SCALE GENOMIC DNA]</scope>
    <source>
        <strain evidence="3">JCM 6486</strain>
    </source>
</reference>
<dbReference type="Proteomes" id="UP001400965">
    <property type="component" value="Unassembled WGS sequence"/>
</dbReference>
<dbReference type="CDD" id="cd18808">
    <property type="entry name" value="SF1_C_Upf1"/>
    <property type="match status" value="1"/>
</dbReference>
<dbReference type="InterPro" id="IPR041679">
    <property type="entry name" value="DNA2/NAM7-like_C"/>
</dbReference>
<sequence length="1034" mass="119161">MKILEDRYILIKKISENQSSSIELYLGRDSLTDNAIAIKVFDLGENKEGKLSEELFKREYQSLKKLSHKSIVKYINSGKDKNKLFLVMEYLEHKTLKEYINNEQVLMEDKINIAISIVEAIAFAHEKGVIHRDLNPKNIMINNPKDIRIIDFGISKILSHIYNDENTVKCYMTINYASPEQLLREDVRTQSDIYSLGLTLSYLFSENDPPGNKKEIEKYISNIRVSENIKNLLMDMTRYDINERSESIYEIKRILQKELLLAKSKTQRLYIKCNSYIQRKLIELGMITYNGEDHTIKFLKEDLTSSSIYKNKKTGNYCLIGSDVKYICTLDSSKNFLDIKSVHCLEDHIEWNNEINRGFKIDLPWIPIYNNLSQINDSFIENLIQQVADKERERDVEKSRSSAKGILLEKWNKYLQEEFKDVDEKRNLGKYKNFEINDTGYKIDVYLTDEELSSELQLGDMIQLTDKKNHQITVGEFEDINKNIITIKLDSEVNPSDVSNMGTIGIDVSKSINSLRKFGRALNAINTSSCVNPYLPDIIADPSLIEINEINHIDREQYFQDILKKSNSSASLNAVEKALATKDLFLIQGPPGTGKTTVITEIVCQILKDEPDGKILLASQSHVAVDNVVTKVAELLPDKRIIRIGRSEKISEQSKNLIMSEQLNRWVENVKKTSRKALKQYVTNCIGNSQNVEKIQKITEEWHRRLGKLDEFDEIFAEGSSIVASTCLGIASRNILNYMDFDWVIVDEAARATPLELLVPIVRGKKIILVGDHRQLPPVINTKVDKIRLEEKGIKEVDLEKSLFEDMYDKMTDKPKSILTSQFRMHPDISRLVSDIFYPAIEIETGISKNNRNHMLEWWPKTIKWIDTSLCKDKKEKDENLSKKNDAEAKAILNQLENIESSYRKDGINNITVSVISGYNEQKKLLINLIKPNDKNRWKSIRIFIDNVDAFQGSETDIVIYSLVRNNDDFKIGFLYDDRRLNVALSRGKKCLIIVGDIKFAKKAKSFRGNPFTNVIKFIEKNSKSCLIEVYDEN</sequence>
<accession>A0ABP3XEA4</accession>
<dbReference type="Gene3D" id="3.40.50.300">
    <property type="entry name" value="P-loop containing nucleotide triphosphate hydrolases"/>
    <property type="match status" value="2"/>
</dbReference>
<keyword evidence="3" id="KW-1185">Reference proteome</keyword>
<name>A0ABP3XEA4_9FIRM</name>
<evidence type="ECO:0000313" key="3">
    <source>
        <dbReference type="Proteomes" id="UP001400965"/>
    </source>
</evidence>
<dbReference type="EMBL" id="BAAACP010000008">
    <property type="protein sequence ID" value="GAA0863973.1"/>
    <property type="molecule type" value="Genomic_DNA"/>
</dbReference>
<dbReference type="InterPro" id="IPR045055">
    <property type="entry name" value="DNA2/NAM7-like"/>
</dbReference>
<dbReference type="Gene3D" id="1.10.510.10">
    <property type="entry name" value="Transferase(Phosphotransferase) domain 1"/>
    <property type="match status" value="1"/>
</dbReference>
<dbReference type="RefSeq" id="WP_346044615.1">
    <property type="nucleotide sequence ID" value="NZ_BAAACP010000008.1"/>
</dbReference>
<dbReference type="Pfam" id="PF13086">
    <property type="entry name" value="AAA_11"/>
    <property type="match status" value="1"/>
</dbReference>
<evidence type="ECO:0000313" key="2">
    <source>
        <dbReference type="EMBL" id="GAA0863973.1"/>
    </source>
</evidence>
<dbReference type="InterPro" id="IPR047187">
    <property type="entry name" value="SF1_C_Upf1"/>
</dbReference>
<dbReference type="PANTHER" id="PTHR10887">
    <property type="entry name" value="DNA2/NAM7 HELICASE FAMILY"/>
    <property type="match status" value="1"/>
</dbReference>
<dbReference type="InterPro" id="IPR041677">
    <property type="entry name" value="DNA2/NAM7_AAA_11"/>
</dbReference>
<dbReference type="InterPro" id="IPR014001">
    <property type="entry name" value="Helicase_ATP-bd"/>
</dbReference>
<gene>
    <name evidence="2" type="ORF">GCM10008917_15610</name>
</gene>